<dbReference type="RefSeq" id="WP_146887747.1">
    <property type="nucleotide sequence ID" value="NZ_BJXB01000022.1"/>
</dbReference>
<gene>
    <name evidence="2" type="ORF">DC3_42000</name>
</gene>
<comment type="caution">
    <text evidence="2">The sequence shown here is derived from an EMBL/GenBank/DDBJ whole genome shotgun (WGS) entry which is preliminary data.</text>
</comment>
<sequence>MRHGCLLGVILLVLGIGQAAAETELFTLNVKNHCENSMDIFIDGAYVGTVEQEGQFAIMSGEHMLYARNTIEYADATVVADQDYDWMLCH</sequence>
<dbReference type="EMBL" id="BJXB01000022">
    <property type="protein sequence ID" value="GEM48565.1"/>
    <property type="molecule type" value="Genomic_DNA"/>
</dbReference>
<keyword evidence="3" id="KW-1185">Reference proteome</keyword>
<evidence type="ECO:0000313" key="2">
    <source>
        <dbReference type="EMBL" id="GEM48565.1"/>
    </source>
</evidence>
<accession>A0A511N6T9</accession>
<dbReference type="AlphaFoldDB" id="A0A511N6T9"/>
<feature type="signal peptide" evidence="1">
    <location>
        <begin position="1"/>
        <end position="21"/>
    </location>
</feature>
<proteinExistence type="predicted"/>
<evidence type="ECO:0000256" key="1">
    <source>
        <dbReference type="SAM" id="SignalP"/>
    </source>
</evidence>
<feature type="chain" id="PRO_5021895077" evidence="1">
    <location>
        <begin position="22"/>
        <end position="90"/>
    </location>
</feature>
<dbReference type="OrthoDB" id="9758603at2"/>
<protein>
    <submittedName>
        <fullName evidence="2">Uncharacterized protein</fullName>
    </submittedName>
</protein>
<dbReference type="Proteomes" id="UP000321306">
    <property type="component" value="Unassembled WGS sequence"/>
</dbReference>
<reference evidence="2 3" key="1">
    <citation type="submission" date="2019-07" db="EMBL/GenBank/DDBJ databases">
        <title>Whole genome shotgun sequence of Deinococcus cellulosilyticus NBRC 106333.</title>
        <authorList>
            <person name="Hosoyama A."/>
            <person name="Uohara A."/>
            <person name="Ohji S."/>
            <person name="Ichikawa N."/>
        </authorList>
    </citation>
    <scope>NUCLEOTIDE SEQUENCE [LARGE SCALE GENOMIC DNA]</scope>
    <source>
        <strain evidence="2 3">NBRC 106333</strain>
    </source>
</reference>
<keyword evidence="1" id="KW-0732">Signal</keyword>
<organism evidence="2 3">
    <name type="scientific">Deinococcus cellulosilyticus (strain DSM 18568 / NBRC 106333 / KACC 11606 / 5516J-15)</name>
    <dbReference type="NCBI Taxonomy" id="1223518"/>
    <lineage>
        <taxon>Bacteria</taxon>
        <taxon>Thermotogati</taxon>
        <taxon>Deinococcota</taxon>
        <taxon>Deinococci</taxon>
        <taxon>Deinococcales</taxon>
        <taxon>Deinococcaceae</taxon>
        <taxon>Deinococcus</taxon>
    </lineage>
</organism>
<name>A0A511N6T9_DEIC1</name>
<evidence type="ECO:0000313" key="3">
    <source>
        <dbReference type="Proteomes" id="UP000321306"/>
    </source>
</evidence>